<evidence type="ECO:0000256" key="5">
    <source>
        <dbReference type="ARBA" id="ARBA00022840"/>
    </source>
</evidence>
<evidence type="ECO:0000256" key="4">
    <source>
        <dbReference type="ARBA" id="ARBA00022806"/>
    </source>
</evidence>
<feature type="domain" description="Helicase C-terminal" evidence="9">
    <location>
        <begin position="508"/>
        <end position="678"/>
    </location>
</feature>
<keyword evidence="4" id="KW-0347">Helicase</keyword>
<dbReference type="GO" id="GO:0003676">
    <property type="term" value="F:nucleic acid binding"/>
    <property type="evidence" value="ECO:0007669"/>
    <property type="project" value="InterPro"/>
</dbReference>
<name>A0A9P6JLR9_9AGAR</name>
<comment type="catalytic activity">
    <reaction evidence="6">
        <text>ATP + H2O = ADP + phosphate + H(+)</text>
        <dbReference type="Rhea" id="RHEA:13065"/>
        <dbReference type="ChEBI" id="CHEBI:15377"/>
        <dbReference type="ChEBI" id="CHEBI:15378"/>
        <dbReference type="ChEBI" id="CHEBI:30616"/>
        <dbReference type="ChEBI" id="CHEBI:43474"/>
        <dbReference type="ChEBI" id="CHEBI:456216"/>
        <dbReference type="EC" id="3.6.4.13"/>
    </reaction>
</comment>
<feature type="region of interest" description="Disordered" evidence="7">
    <location>
        <begin position="344"/>
        <end position="366"/>
    </location>
</feature>
<proteinExistence type="predicted"/>
<dbReference type="Pfam" id="PF00271">
    <property type="entry name" value="Helicase_C"/>
    <property type="match status" value="1"/>
</dbReference>
<evidence type="ECO:0000313" key="11">
    <source>
        <dbReference type="Proteomes" id="UP000807306"/>
    </source>
</evidence>
<dbReference type="GO" id="GO:0003724">
    <property type="term" value="F:RNA helicase activity"/>
    <property type="evidence" value="ECO:0007669"/>
    <property type="project" value="UniProtKB-EC"/>
</dbReference>
<dbReference type="InterPro" id="IPR001650">
    <property type="entry name" value="Helicase_C-like"/>
</dbReference>
<dbReference type="EC" id="3.6.4.13" evidence="1"/>
<dbReference type="SMART" id="SM00487">
    <property type="entry name" value="DEXDc"/>
    <property type="match status" value="1"/>
</dbReference>
<dbReference type="CDD" id="cd18787">
    <property type="entry name" value="SF2_C_DEAD"/>
    <property type="match status" value="1"/>
</dbReference>
<dbReference type="GO" id="GO:0005524">
    <property type="term" value="F:ATP binding"/>
    <property type="evidence" value="ECO:0007669"/>
    <property type="project" value="UniProtKB-KW"/>
</dbReference>
<keyword evidence="3 10" id="KW-0378">Hydrolase</keyword>
<dbReference type="PANTHER" id="PTHR47960">
    <property type="entry name" value="DEAD-BOX ATP-DEPENDENT RNA HELICASE 50"/>
    <property type="match status" value="1"/>
</dbReference>
<evidence type="ECO:0000259" key="9">
    <source>
        <dbReference type="PROSITE" id="PS51194"/>
    </source>
</evidence>
<dbReference type="InterPro" id="IPR014001">
    <property type="entry name" value="Helicase_ATP-bd"/>
</dbReference>
<evidence type="ECO:0000256" key="1">
    <source>
        <dbReference type="ARBA" id="ARBA00012552"/>
    </source>
</evidence>
<feature type="compositionally biased region" description="Basic and acidic residues" evidence="7">
    <location>
        <begin position="49"/>
        <end position="68"/>
    </location>
</feature>
<keyword evidence="5" id="KW-0067">ATP-binding</keyword>
<protein>
    <recommendedName>
        <fullName evidence="1">RNA helicase</fullName>
        <ecNumber evidence="1">3.6.4.13</ecNumber>
    </recommendedName>
</protein>
<keyword evidence="2" id="KW-0547">Nucleotide-binding</keyword>
<comment type="caution">
    <text evidence="10">The sequence shown here is derived from an EMBL/GenBank/DDBJ whole genome shotgun (WGS) entry which is preliminary data.</text>
</comment>
<sequence>MLRTTGSQVCQKALFHSSAVDFAAARSLTKSLKPTTKTGQYAVASKPSFSRDDAPHRGLKPKALESRSRTPRLSQIDFPQRERPKQFGSAESSRRPTTTTTTSTRPVEQPSVDEHLKSSDEFFRPAQSVSVAADTKGKSKALPVDSTLPTQFTSPTLLPGFVQSLKETLGQNVRPTPIQSLAIQWLLANPPDTPGWKQFLLAAETGSGKSIAYLLPMLQAIKEAEVAEKDVLDGERPSTHSNRLHNPRGLILAPTHELARQLSGFAKDLLHQTKLRVMCASQANVKSTQKVKDKTSRKMAGMFDEGAQGEGEFQVSKGGHSVDLLVGTPMKVLEMVRGRGWDRVHSKEDNDGNEVVLEKEEEETRRSRRGRDFEAGWATKWSTPELGLKNIEWVVVDEADVLFDPDFQETTRLLLADISAARGHPVPVISASELEAQQSGTSDVSTPTPIEYPFNLVLTSATIPNSLNQYLENYHPSLVRLASPQLHHLPKTLQTEYVAWTGGNKFADILRRVNKIWAEDSAASKASTGKEGKLSKVLIFCNKSNKVVELCSYLEEQGIKSVAMTSKSEHRGRGSNRHLTGFLRQHQASQAGRTIISDVKTDPHVMVTTSLLSRGLDFTPDIKHVFIVDEPRNMVDFLHRAGRSGRAGQRGKVVIFGKLKGRGSERGRDVRRRVGALV</sequence>
<evidence type="ECO:0000259" key="8">
    <source>
        <dbReference type="PROSITE" id="PS51192"/>
    </source>
</evidence>
<evidence type="ECO:0000256" key="6">
    <source>
        <dbReference type="ARBA" id="ARBA00047984"/>
    </source>
</evidence>
<dbReference type="SUPFAM" id="SSF52540">
    <property type="entry name" value="P-loop containing nucleoside triphosphate hydrolases"/>
    <property type="match status" value="1"/>
</dbReference>
<evidence type="ECO:0000313" key="10">
    <source>
        <dbReference type="EMBL" id="KAF9525451.1"/>
    </source>
</evidence>
<feature type="compositionally biased region" description="Low complexity" evidence="7">
    <location>
        <begin position="95"/>
        <end position="106"/>
    </location>
</feature>
<dbReference type="EMBL" id="MU157884">
    <property type="protein sequence ID" value="KAF9525451.1"/>
    <property type="molecule type" value="Genomic_DNA"/>
</dbReference>
<accession>A0A9P6JLR9</accession>
<dbReference type="Gene3D" id="3.40.50.300">
    <property type="entry name" value="P-loop containing nucleotide triphosphate hydrolases"/>
    <property type="match status" value="2"/>
</dbReference>
<dbReference type="GO" id="GO:0016787">
    <property type="term" value="F:hydrolase activity"/>
    <property type="evidence" value="ECO:0007669"/>
    <property type="project" value="UniProtKB-KW"/>
</dbReference>
<evidence type="ECO:0000256" key="3">
    <source>
        <dbReference type="ARBA" id="ARBA00022801"/>
    </source>
</evidence>
<dbReference type="InterPro" id="IPR011545">
    <property type="entry name" value="DEAD/DEAH_box_helicase_dom"/>
</dbReference>
<feature type="region of interest" description="Disordered" evidence="7">
    <location>
        <begin position="37"/>
        <end position="120"/>
    </location>
</feature>
<dbReference type="PROSITE" id="PS51192">
    <property type="entry name" value="HELICASE_ATP_BIND_1"/>
    <property type="match status" value="1"/>
</dbReference>
<gene>
    <name evidence="10" type="ORF">CPB83DRAFT_818630</name>
</gene>
<dbReference type="PROSITE" id="PS51194">
    <property type="entry name" value="HELICASE_CTER"/>
    <property type="match status" value="1"/>
</dbReference>
<dbReference type="AlphaFoldDB" id="A0A9P6JLR9"/>
<evidence type="ECO:0000256" key="2">
    <source>
        <dbReference type="ARBA" id="ARBA00022741"/>
    </source>
</evidence>
<dbReference type="InterPro" id="IPR027417">
    <property type="entry name" value="P-loop_NTPase"/>
</dbReference>
<dbReference type="OrthoDB" id="10256233at2759"/>
<keyword evidence="11" id="KW-1185">Reference proteome</keyword>
<feature type="non-terminal residue" evidence="10">
    <location>
        <position position="1"/>
    </location>
</feature>
<dbReference type="Proteomes" id="UP000807306">
    <property type="component" value="Unassembled WGS sequence"/>
</dbReference>
<evidence type="ECO:0000256" key="7">
    <source>
        <dbReference type="SAM" id="MobiDB-lite"/>
    </source>
</evidence>
<dbReference type="SMART" id="SM00490">
    <property type="entry name" value="HELICc"/>
    <property type="match status" value="1"/>
</dbReference>
<organism evidence="10 11">
    <name type="scientific">Crepidotus variabilis</name>
    <dbReference type="NCBI Taxonomy" id="179855"/>
    <lineage>
        <taxon>Eukaryota</taxon>
        <taxon>Fungi</taxon>
        <taxon>Dikarya</taxon>
        <taxon>Basidiomycota</taxon>
        <taxon>Agaricomycotina</taxon>
        <taxon>Agaricomycetes</taxon>
        <taxon>Agaricomycetidae</taxon>
        <taxon>Agaricales</taxon>
        <taxon>Agaricineae</taxon>
        <taxon>Crepidotaceae</taxon>
        <taxon>Crepidotus</taxon>
    </lineage>
</organism>
<feature type="domain" description="Helicase ATP-binding" evidence="8">
    <location>
        <begin position="190"/>
        <end position="481"/>
    </location>
</feature>
<dbReference type="Pfam" id="PF00270">
    <property type="entry name" value="DEAD"/>
    <property type="match status" value="1"/>
</dbReference>
<reference evidence="10" key="1">
    <citation type="submission" date="2020-11" db="EMBL/GenBank/DDBJ databases">
        <authorList>
            <consortium name="DOE Joint Genome Institute"/>
            <person name="Ahrendt S."/>
            <person name="Riley R."/>
            <person name="Andreopoulos W."/>
            <person name="Labutti K."/>
            <person name="Pangilinan J."/>
            <person name="Ruiz-Duenas F.J."/>
            <person name="Barrasa J.M."/>
            <person name="Sanchez-Garcia M."/>
            <person name="Camarero S."/>
            <person name="Miyauchi S."/>
            <person name="Serrano A."/>
            <person name="Linde D."/>
            <person name="Babiker R."/>
            <person name="Drula E."/>
            <person name="Ayuso-Fernandez I."/>
            <person name="Pacheco R."/>
            <person name="Padilla G."/>
            <person name="Ferreira P."/>
            <person name="Barriuso J."/>
            <person name="Kellner H."/>
            <person name="Castanera R."/>
            <person name="Alfaro M."/>
            <person name="Ramirez L."/>
            <person name="Pisabarro A.G."/>
            <person name="Kuo A."/>
            <person name="Tritt A."/>
            <person name="Lipzen A."/>
            <person name="He G."/>
            <person name="Yan M."/>
            <person name="Ng V."/>
            <person name="Cullen D."/>
            <person name="Martin F."/>
            <person name="Rosso M.-N."/>
            <person name="Henrissat B."/>
            <person name="Hibbett D."/>
            <person name="Martinez A.T."/>
            <person name="Grigoriev I.V."/>
        </authorList>
    </citation>
    <scope>NUCLEOTIDE SEQUENCE</scope>
    <source>
        <strain evidence="10">CBS 506.95</strain>
    </source>
</reference>